<protein>
    <recommendedName>
        <fullName evidence="3">Secreted protein</fullName>
    </recommendedName>
</protein>
<name>A0ABD0KBA5_9CAEN</name>
<accession>A0ABD0KBA5</accession>
<sequence length="84" mass="9180">MASVVVVASFSATSPCHVNSQLRAEKSLDESSSVRKTSIFTSAFVMRMLDQCPRRAVADDTTLNARSCNRRMAWPETGRGSGRV</sequence>
<evidence type="ECO:0000313" key="2">
    <source>
        <dbReference type="Proteomes" id="UP001519460"/>
    </source>
</evidence>
<dbReference type="AlphaFoldDB" id="A0ABD0KBA5"/>
<evidence type="ECO:0008006" key="3">
    <source>
        <dbReference type="Google" id="ProtNLM"/>
    </source>
</evidence>
<dbReference type="EMBL" id="JACVVK020000211">
    <property type="protein sequence ID" value="KAK7484364.1"/>
    <property type="molecule type" value="Genomic_DNA"/>
</dbReference>
<keyword evidence="2" id="KW-1185">Reference proteome</keyword>
<organism evidence="1 2">
    <name type="scientific">Batillaria attramentaria</name>
    <dbReference type="NCBI Taxonomy" id="370345"/>
    <lineage>
        <taxon>Eukaryota</taxon>
        <taxon>Metazoa</taxon>
        <taxon>Spiralia</taxon>
        <taxon>Lophotrochozoa</taxon>
        <taxon>Mollusca</taxon>
        <taxon>Gastropoda</taxon>
        <taxon>Caenogastropoda</taxon>
        <taxon>Sorbeoconcha</taxon>
        <taxon>Cerithioidea</taxon>
        <taxon>Batillariidae</taxon>
        <taxon>Batillaria</taxon>
    </lineage>
</organism>
<comment type="caution">
    <text evidence="1">The sequence shown here is derived from an EMBL/GenBank/DDBJ whole genome shotgun (WGS) entry which is preliminary data.</text>
</comment>
<evidence type="ECO:0000313" key="1">
    <source>
        <dbReference type="EMBL" id="KAK7484364.1"/>
    </source>
</evidence>
<proteinExistence type="predicted"/>
<gene>
    <name evidence="1" type="ORF">BaRGS_00024369</name>
</gene>
<dbReference type="Proteomes" id="UP001519460">
    <property type="component" value="Unassembled WGS sequence"/>
</dbReference>
<reference evidence="1 2" key="1">
    <citation type="journal article" date="2023" name="Sci. Data">
        <title>Genome assembly of the Korean intertidal mud-creeper Batillaria attramentaria.</title>
        <authorList>
            <person name="Patra A.K."/>
            <person name="Ho P.T."/>
            <person name="Jun S."/>
            <person name="Lee S.J."/>
            <person name="Kim Y."/>
            <person name="Won Y.J."/>
        </authorList>
    </citation>
    <scope>NUCLEOTIDE SEQUENCE [LARGE SCALE GENOMIC DNA]</scope>
    <source>
        <strain evidence="1">Wonlab-2016</strain>
    </source>
</reference>